<dbReference type="EC" id="3.4.-.-" evidence="2"/>
<keyword evidence="2" id="KW-0378">Hydrolase</keyword>
<dbReference type="GO" id="GO:0008233">
    <property type="term" value="F:peptidase activity"/>
    <property type="evidence" value="ECO:0007669"/>
    <property type="project" value="UniProtKB-KW"/>
</dbReference>
<dbReference type="HOGENOM" id="CLU_011540_4_0_2"/>
<dbReference type="AlphaFoldDB" id="A0A0E3X089"/>
<organism evidence="2 3">
    <name type="scientific">Methanococcoides methylutens MM1</name>
    <dbReference type="NCBI Taxonomy" id="1434104"/>
    <lineage>
        <taxon>Archaea</taxon>
        <taxon>Methanobacteriati</taxon>
        <taxon>Methanobacteriota</taxon>
        <taxon>Stenosarchaea group</taxon>
        <taxon>Methanomicrobia</taxon>
        <taxon>Methanosarcinales</taxon>
        <taxon>Methanosarcinaceae</taxon>
        <taxon>Methanococcoides</taxon>
    </lineage>
</organism>
<dbReference type="PANTHER" id="PTHR30217:SF10">
    <property type="entry name" value="23S RRNA 5-HYDROXYCYTIDINE C2501 SYNTHASE"/>
    <property type="match status" value="1"/>
</dbReference>
<name>A0A0E3X089_METMT</name>
<dbReference type="PATRIC" id="fig|1434104.5.peg.96"/>
<evidence type="ECO:0000313" key="2">
    <source>
        <dbReference type="EMBL" id="AKB84145.1"/>
    </source>
</evidence>
<dbReference type="Proteomes" id="UP000033048">
    <property type="component" value="Chromosome"/>
</dbReference>
<proteinExistence type="predicted"/>
<dbReference type="InterPro" id="IPR051454">
    <property type="entry name" value="RNA/ubiquinone_mod_enzymes"/>
</dbReference>
<dbReference type="PROSITE" id="PS01276">
    <property type="entry name" value="PEPTIDASE_U32"/>
    <property type="match status" value="1"/>
</dbReference>
<dbReference type="InterPro" id="IPR001539">
    <property type="entry name" value="Peptidase_U32"/>
</dbReference>
<feature type="domain" description="Peptidase U32 collagenase" evidence="1">
    <location>
        <begin position="389"/>
        <end position="508"/>
    </location>
</feature>
<dbReference type="EMBL" id="CP009518">
    <property type="protein sequence ID" value="AKB84145.1"/>
    <property type="molecule type" value="Genomic_DNA"/>
</dbReference>
<dbReference type="STRING" id="1434104.MCMEM_0092"/>
<keyword evidence="3" id="KW-1185">Reference proteome</keyword>
<sequence>MTKIPELLAPAGNWESFVAAVENGADAVYLGAKTLGARAYAGNFTLEEIREAIDYAHLRGVKVFVTVNTLVKDQQMKNAAKLLCSLSEYGVDAVIVQDIGLLSLAKELVPELPIHASTQMTIHNTEGVRFLEELGVKRVVLAREMSLEEIRSVKQATNVEIETFVHGALCISYSGQCLLSSMIGGRSGNRGHCAQPCRKMYELEMDGQVVETEGPYLLSPKDLNTTEMLPQLIEAGVESFKIEGRMKRPEYVAGVVSTYRNLIDRYMEDPDSYFVSPEESLLLEQLFNRDFTDVYLKGDSTRGMMSREQPYNRGVVAGTVVGYNEEERRIIVELSGELELGDGIGAEGLEDAGENITRIVLNGKEVDSATTGDVVEVPFFEEVPSGSLIYRTLDRSLMESLKKTFTSPKPIRKVPVNLKSDISAGSVLKLKMEDNDGNSVSVKSDYVVEPAQKKPTAEEQIQQQFSKLGNSVFEPVDMYVNVTGDVFIPIKVLNDIRNLAVSRLEAARVEKWHRSPKGKCKVPKVTCEEVDVDKPLLVVSVDDSQRLEAAIEGGADVIYVGGEVFRGREPLELKEAVERCRSEGRKIYVNTPKIVSDEAMGRIQKTLELAKELGVDGAVVSNYGTFRLVKEAGMAVIADSPMNVFNLHSYAAMKEFGADSIVLSPEMSLEQVEDVAQCGPVECIIHGRLEVMESRYCMVGDLFGSGSGCPRFCEDGEFELYDEKEYCFPLLMDSDCRMHVLNSKELCMVENLGKLVRAGVSAVRIEARTMDASMVKKVTRRYRNVLDGKKKAGKCKDITDGYTAGHYMRGVL</sequence>
<dbReference type="Pfam" id="PF01136">
    <property type="entry name" value="Peptidase_U32"/>
    <property type="match status" value="2"/>
</dbReference>
<dbReference type="GO" id="GO:0006508">
    <property type="term" value="P:proteolysis"/>
    <property type="evidence" value="ECO:0007669"/>
    <property type="project" value="UniProtKB-KW"/>
</dbReference>
<dbReference type="Pfam" id="PF12392">
    <property type="entry name" value="DUF3656"/>
    <property type="match status" value="1"/>
</dbReference>
<dbReference type="KEGG" id="mmet:MCMEM_0092"/>
<dbReference type="OrthoDB" id="51464at2157"/>
<dbReference type="PANTHER" id="PTHR30217">
    <property type="entry name" value="PEPTIDASE U32 FAMILY"/>
    <property type="match status" value="1"/>
</dbReference>
<gene>
    <name evidence="2" type="ORF">MCMEM_0092</name>
</gene>
<dbReference type="GeneID" id="24892563"/>
<keyword evidence="2" id="KW-0645">Protease</keyword>
<dbReference type="InterPro" id="IPR011060">
    <property type="entry name" value="RibuloseP-bd_barrel"/>
</dbReference>
<reference evidence="2 3" key="1">
    <citation type="submission" date="2014-07" db="EMBL/GenBank/DDBJ databases">
        <title>Methanogenic archaea and the global carbon cycle.</title>
        <authorList>
            <person name="Henriksen J.R."/>
            <person name="Luke J."/>
            <person name="Reinhart S."/>
            <person name="Benedict M.N."/>
            <person name="Youngblut N.D."/>
            <person name="Metcalf M.E."/>
            <person name="Whitaker R.J."/>
            <person name="Metcalf W.W."/>
        </authorList>
    </citation>
    <scope>NUCLEOTIDE SEQUENCE [LARGE SCALE GENOMIC DNA]</scope>
    <source>
        <strain evidence="2 3">MM1</strain>
    </source>
</reference>
<evidence type="ECO:0000259" key="1">
    <source>
        <dbReference type="Pfam" id="PF12392"/>
    </source>
</evidence>
<dbReference type="RefSeq" id="WP_048204393.1">
    <property type="nucleotide sequence ID" value="NZ_CP009518.1"/>
</dbReference>
<evidence type="ECO:0000313" key="3">
    <source>
        <dbReference type="Proteomes" id="UP000033048"/>
    </source>
</evidence>
<protein>
    <submittedName>
        <fullName evidence="2">Protease</fullName>
        <ecNumber evidence="2">3.4.-.-</ecNumber>
    </submittedName>
</protein>
<dbReference type="InterPro" id="IPR020988">
    <property type="entry name" value="Pept_U32_collagenase"/>
</dbReference>
<dbReference type="SUPFAM" id="SSF51366">
    <property type="entry name" value="Ribulose-phoshate binding barrel"/>
    <property type="match status" value="1"/>
</dbReference>
<accession>A0A0E3X089</accession>